<keyword evidence="1" id="KW-0812">Transmembrane</keyword>
<evidence type="ECO:0008006" key="3">
    <source>
        <dbReference type="Google" id="ProtNLM"/>
    </source>
</evidence>
<feature type="transmembrane region" description="Helical" evidence="1">
    <location>
        <begin position="75"/>
        <end position="94"/>
    </location>
</feature>
<gene>
    <name evidence="2" type="ORF">LCGC14_2931080</name>
</gene>
<dbReference type="AlphaFoldDB" id="A0A0F8Y7V7"/>
<dbReference type="EMBL" id="LAZR01058511">
    <property type="protein sequence ID" value="KKK69735.1"/>
    <property type="molecule type" value="Genomic_DNA"/>
</dbReference>
<feature type="transmembrane region" description="Helical" evidence="1">
    <location>
        <begin position="6"/>
        <end position="26"/>
    </location>
</feature>
<name>A0A0F8Y7V7_9ZZZZ</name>
<organism evidence="2">
    <name type="scientific">marine sediment metagenome</name>
    <dbReference type="NCBI Taxonomy" id="412755"/>
    <lineage>
        <taxon>unclassified sequences</taxon>
        <taxon>metagenomes</taxon>
        <taxon>ecological metagenomes</taxon>
    </lineage>
</organism>
<proteinExistence type="predicted"/>
<keyword evidence="1" id="KW-0472">Membrane</keyword>
<accession>A0A0F8Y7V7</accession>
<keyword evidence="1" id="KW-1133">Transmembrane helix</keyword>
<evidence type="ECO:0000256" key="1">
    <source>
        <dbReference type="SAM" id="Phobius"/>
    </source>
</evidence>
<protein>
    <recommendedName>
        <fullName evidence="3">Transglutaminase-like domain-containing protein</fullName>
    </recommendedName>
</protein>
<evidence type="ECO:0000313" key="2">
    <source>
        <dbReference type="EMBL" id="KKK69735.1"/>
    </source>
</evidence>
<sequence length="97" mass="10825">CDDFVMLAAAMLLHLGVTVKFVTVAADPRDASRFSHIYLAAYSGGQRIPLDTSHGPHVGWEVPDERVYAKREWPVGRNPLALILMIGAIYYATYRYA</sequence>
<comment type="caution">
    <text evidence="2">The sequence shown here is derived from an EMBL/GenBank/DDBJ whole genome shotgun (WGS) entry which is preliminary data.</text>
</comment>
<reference evidence="2" key="1">
    <citation type="journal article" date="2015" name="Nature">
        <title>Complex archaea that bridge the gap between prokaryotes and eukaryotes.</title>
        <authorList>
            <person name="Spang A."/>
            <person name="Saw J.H."/>
            <person name="Jorgensen S.L."/>
            <person name="Zaremba-Niedzwiedzka K."/>
            <person name="Martijn J."/>
            <person name="Lind A.E."/>
            <person name="van Eijk R."/>
            <person name="Schleper C."/>
            <person name="Guy L."/>
            <person name="Ettema T.J."/>
        </authorList>
    </citation>
    <scope>NUCLEOTIDE SEQUENCE</scope>
</reference>
<feature type="non-terminal residue" evidence="2">
    <location>
        <position position="1"/>
    </location>
</feature>